<dbReference type="GO" id="GO:0005524">
    <property type="term" value="F:ATP binding"/>
    <property type="evidence" value="ECO:0007669"/>
    <property type="project" value="UniProtKB-KW"/>
</dbReference>
<dbReference type="AlphaFoldDB" id="A0A139SQ65"/>
<dbReference type="InterPro" id="IPR001482">
    <property type="entry name" value="T2SS/T4SS_dom"/>
</dbReference>
<dbReference type="Gene3D" id="3.30.300.160">
    <property type="entry name" value="Type II secretion system, protein E, N-terminal domain"/>
    <property type="match status" value="1"/>
</dbReference>
<organism evidence="6 7">
    <name type="scientific">Cephaloticoccus primus</name>
    <dbReference type="NCBI Taxonomy" id="1548207"/>
    <lineage>
        <taxon>Bacteria</taxon>
        <taxon>Pseudomonadati</taxon>
        <taxon>Verrucomicrobiota</taxon>
        <taxon>Opitutia</taxon>
        <taxon>Opitutales</taxon>
        <taxon>Opitutaceae</taxon>
        <taxon>Cephaloticoccus</taxon>
    </lineage>
</organism>
<dbReference type="InterPro" id="IPR007831">
    <property type="entry name" value="T2SS_GspE_N"/>
</dbReference>
<evidence type="ECO:0000256" key="1">
    <source>
        <dbReference type="ARBA" id="ARBA00006611"/>
    </source>
</evidence>
<dbReference type="Pfam" id="PF05157">
    <property type="entry name" value="MshEN"/>
    <property type="match status" value="1"/>
</dbReference>
<keyword evidence="7" id="KW-1185">Reference proteome</keyword>
<comment type="caution">
    <text evidence="6">The sequence shown here is derived from an EMBL/GenBank/DDBJ whole genome shotgun (WGS) entry which is preliminary data.</text>
</comment>
<dbReference type="OrthoDB" id="9773102at2"/>
<dbReference type="GO" id="GO:0016887">
    <property type="term" value="F:ATP hydrolysis activity"/>
    <property type="evidence" value="ECO:0007669"/>
    <property type="project" value="TreeGrafter"/>
</dbReference>
<keyword evidence="2" id="KW-0547">Nucleotide-binding</keyword>
<feature type="compositionally biased region" description="Low complexity" evidence="4">
    <location>
        <begin position="11"/>
        <end position="21"/>
    </location>
</feature>
<dbReference type="Gene3D" id="3.30.450.90">
    <property type="match status" value="1"/>
</dbReference>
<evidence type="ECO:0000313" key="6">
    <source>
        <dbReference type="EMBL" id="KXU36677.1"/>
    </source>
</evidence>
<feature type="domain" description="AAA+ ATPase" evidence="5">
    <location>
        <begin position="312"/>
        <end position="435"/>
    </location>
</feature>
<dbReference type="RefSeq" id="WP_068629414.1">
    <property type="nucleotide sequence ID" value="NZ_LSZQ01000029.1"/>
</dbReference>
<dbReference type="EMBL" id="LSZQ01000029">
    <property type="protein sequence ID" value="KXU36677.1"/>
    <property type="molecule type" value="Genomic_DNA"/>
</dbReference>
<dbReference type="STRING" id="1548207.AXK11_03900"/>
<name>A0A139SQ65_9BACT</name>
<reference evidence="7" key="1">
    <citation type="submission" date="2016-02" db="EMBL/GenBank/DDBJ databases">
        <authorList>
            <person name="Sanders J.G."/>
            <person name="Lin J.Y."/>
            <person name="Wertz J.T."/>
            <person name="Russell J.A."/>
            <person name="Moreau C.S."/>
            <person name="Powell S."/>
        </authorList>
    </citation>
    <scope>NUCLEOTIDE SEQUENCE [LARGE SCALE GENOMIC DNA]</scope>
    <source>
        <strain evidence="7">CAG34</strain>
    </source>
</reference>
<dbReference type="FunFam" id="3.40.50.300:FF:000398">
    <property type="entry name" value="Type IV pilus assembly ATPase PilB"/>
    <property type="match status" value="1"/>
</dbReference>
<dbReference type="SUPFAM" id="SSF160246">
    <property type="entry name" value="EspE N-terminal domain-like"/>
    <property type="match status" value="1"/>
</dbReference>
<protein>
    <submittedName>
        <fullName evidence="6">Type II secretion system protein E</fullName>
    </submittedName>
</protein>
<dbReference type="GO" id="GO:0005886">
    <property type="term" value="C:plasma membrane"/>
    <property type="evidence" value="ECO:0007669"/>
    <property type="project" value="TreeGrafter"/>
</dbReference>
<evidence type="ECO:0000313" key="7">
    <source>
        <dbReference type="Proteomes" id="UP000070058"/>
    </source>
</evidence>
<dbReference type="Gene3D" id="3.40.50.300">
    <property type="entry name" value="P-loop containing nucleotide triphosphate hydrolases"/>
    <property type="match status" value="1"/>
</dbReference>
<comment type="similarity">
    <text evidence="1">Belongs to the GSP E family.</text>
</comment>
<dbReference type="SMART" id="SM00382">
    <property type="entry name" value="AAA"/>
    <property type="match status" value="1"/>
</dbReference>
<feature type="region of interest" description="Disordered" evidence="4">
    <location>
        <begin position="139"/>
        <end position="165"/>
    </location>
</feature>
<proteinExistence type="inferred from homology"/>
<sequence length="564" mass="60589">MQLEPASIAEPARPSLDAAAEAAEPQKLAELPGIGLADPVQVRELSMELLRLVPRELATQYGLLPLAREESGRLVVAIADPLDTSGIDTLAHLLGLEIVPKLAPRAELLAAIARHYGGSEGEHKPSDTLAGKDSATAHAAALPAPQPSPSARSEPASHSLRHRDDADDAPIIQLVHRLIEKAVEQRASDIHLEPLERRFRVRYRIDGVLIEAEPAPPKHLQAALLSRVKIMAGISIAEKRLPQDGRIQIKLEGSRGGGRGPALDLRVSTLPTSHGESIVMRILSPESLQLGLGELGFMDADRAAFERLIAAPDGIILVTGPTGSGKTTTLYSCLHAINQPDRKIITVEDPVEYQLGGVNQVPVRAEIGMSFAAALRAILRQAPNIVMIGEIRDAETAEIAIHASLTGHLVFSTLHTNDAPGAITRLIDIGIKPFLAATSLRGVLAQRLVRKICPKCAQPYSPSAHELHALDIGEADARRANFRRGRGCPQCHHTGYFGRMGIFELLLIDEPLQQLVHAGASAAQLRAHARQNGMRSLREDGRRKVLSGLTTTEEILSATLGDEA</sequence>
<dbReference type="SUPFAM" id="SSF52540">
    <property type="entry name" value="P-loop containing nucleoside triphosphate hydrolases"/>
    <property type="match status" value="1"/>
</dbReference>
<dbReference type="InterPro" id="IPR027417">
    <property type="entry name" value="P-loop_NTPase"/>
</dbReference>
<dbReference type="Pfam" id="PF00437">
    <property type="entry name" value="T2SSE"/>
    <property type="match status" value="1"/>
</dbReference>
<gene>
    <name evidence="6" type="ORF">AXK11_03900</name>
</gene>
<dbReference type="InterPro" id="IPR003593">
    <property type="entry name" value="AAA+_ATPase"/>
</dbReference>
<evidence type="ECO:0000259" key="5">
    <source>
        <dbReference type="SMART" id="SM00382"/>
    </source>
</evidence>
<accession>A0A139SQ65</accession>
<dbReference type="PANTHER" id="PTHR30258">
    <property type="entry name" value="TYPE II SECRETION SYSTEM PROTEIN GSPE-RELATED"/>
    <property type="match status" value="1"/>
</dbReference>
<feature type="region of interest" description="Disordered" evidence="4">
    <location>
        <begin position="1"/>
        <end position="21"/>
    </location>
</feature>
<dbReference type="Proteomes" id="UP000070058">
    <property type="component" value="Unassembled WGS sequence"/>
</dbReference>
<feature type="compositionally biased region" description="Low complexity" evidence="4">
    <location>
        <begin position="139"/>
        <end position="157"/>
    </location>
</feature>
<evidence type="ECO:0000256" key="2">
    <source>
        <dbReference type="ARBA" id="ARBA00022741"/>
    </source>
</evidence>
<evidence type="ECO:0000256" key="3">
    <source>
        <dbReference type="ARBA" id="ARBA00022840"/>
    </source>
</evidence>
<dbReference type="CDD" id="cd01129">
    <property type="entry name" value="PulE-GspE-like"/>
    <property type="match status" value="1"/>
</dbReference>
<keyword evidence="3" id="KW-0067">ATP-binding</keyword>
<evidence type="ECO:0000256" key="4">
    <source>
        <dbReference type="SAM" id="MobiDB-lite"/>
    </source>
</evidence>
<dbReference type="FunFam" id="3.30.450.90:FF:000001">
    <property type="entry name" value="Type II secretion system ATPase GspE"/>
    <property type="match status" value="1"/>
</dbReference>
<dbReference type="InterPro" id="IPR037257">
    <property type="entry name" value="T2SS_E_N_sf"/>
</dbReference>
<dbReference type="PANTHER" id="PTHR30258:SF2">
    <property type="entry name" value="COMG OPERON PROTEIN 1"/>
    <property type="match status" value="1"/>
</dbReference>